<feature type="binding site" evidence="8">
    <location>
        <position position="259"/>
    </location>
    <ligand>
        <name>substrate</name>
    </ligand>
</feature>
<evidence type="ECO:0000313" key="10">
    <source>
        <dbReference type="Proteomes" id="UP000515976"/>
    </source>
</evidence>
<feature type="site" description="Involved in the stabilization of negative charge on the oxyanion by the formation of the oxyanion hole" evidence="8">
    <location>
        <position position="110"/>
    </location>
</feature>
<dbReference type="Proteomes" id="UP000515976">
    <property type="component" value="Chromosome"/>
</dbReference>
<dbReference type="InterPro" id="IPR016117">
    <property type="entry name" value="ArgJ-like_dom_sf"/>
</dbReference>
<keyword evidence="4 8" id="KW-0963">Cytoplasm</keyword>
<feature type="binding site" evidence="8">
    <location>
        <position position="168"/>
    </location>
    <ligand>
        <name>substrate</name>
    </ligand>
</feature>
<keyword evidence="8" id="KW-0055">Arginine biosynthesis</keyword>
<dbReference type="InterPro" id="IPR002813">
    <property type="entry name" value="Arg_biosynth_ArgJ"/>
</dbReference>
<dbReference type="EMBL" id="CP060712">
    <property type="protein sequence ID" value="QNN50370.1"/>
    <property type="molecule type" value="Genomic_DNA"/>
</dbReference>
<dbReference type="RefSeq" id="WP_166097954.1">
    <property type="nucleotide sequence ID" value="NZ_BMMY01000001.1"/>
</dbReference>
<dbReference type="GO" id="GO:0006592">
    <property type="term" value="P:ornithine biosynthetic process"/>
    <property type="evidence" value="ECO:0007669"/>
    <property type="project" value="TreeGrafter"/>
</dbReference>
<comment type="pathway">
    <text evidence="8">Amino-acid biosynthesis; L-arginine biosynthesis; L-ornithine and N-acetyl-L-glutamate from L-glutamate and N(2)-acetyl-L-ornithine (cyclic): step 1/1.</text>
</comment>
<comment type="catalytic activity">
    <reaction evidence="8">
        <text>L-glutamate + acetyl-CoA = N-acetyl-L-glutamate + CoA + H(+)</text>
        <dbReference type="Rhea" id="RHEA:24292"/>
        <dbReference type="ChEBI" id="CHEBI:15378"/>
        <dbReference type="ChEBI" id="CHEBI:29985"/>
        <dbReference type="ChEBI" id="CHEBI:44337"/>
        <dbReference type="ChEBI" id="CHEBI:57287"/>
        <dbReference type="ChEBI" id="CHEBI:57288"/>
        <dbReference type="EC" id="2.3.1.1"/>
    </reaction>
</comment>
<feature type="chain" id="PRO_5029062819" description="Arginine biosynthesis bifunctional protein ArgJ alpha chain" evidence="8">
    <location>
        <begin position="1"/>
        <end position="178"/>
    </location>
</feature>
<feature type="site" description="Cleavage; by autolysis" evidence="8">
    <location>
        <begin position="178"/>
        <end position="179"/>
    </location>
</feature>
<evidence type="ECO:0000256" key="4">
    <source>
        <dbReference type="ARBA" id="ARBA00022490"/>
    </source>
</evidence>
<dbReference type="GO" id="GO:0004358">
    <property type="term" value="F:L-glutamate N-acetyltransferase activity, acting on acetyl-L-ornithine as donor"/>
    <property type="evidence" value="ECO:0007669"/>
    <property type="project" value="UniProtKB-UniRule"/>
</dbReference>
<keyword evidence="5 8" id="KW-0808">Transferase</keyword>
<gene>
    <name evidence="8 9" type="primary">argJ</name>
    <name evidence="9" type="ORF">H9L10_04910</name>
</gene>
<comment type="catalytic activity">
    <reaction evidence="8">
        <text>N(2)-acetyl-L-ornithine + L-glutamate = N-acetyl-L-glutamate + L-ornithine</text>
        <dbReference type="Rhea" id="RHEA:15349"/>
        <dbReference type="ChEBI" id="CHEBI:29985"/>
        <dbReference type="ChEBI" id="CHEBI:44337"/>
        <dbReference type="ChEBI" id="CHEBI:46911"/>
        <dbReference type="ChEBI" id="CHEBI:57805"/>
        <dbReference type="EC" id="2.3.1.35"/>
    </reaction>
</comment>
<proteinExistence type="inferred from homology"/>
<dbReference type="Pfam" id="PF01960">
    <property type="entry name" value="ArgJ"/>
    <property type="match status" value="1"/>
</dbReference>
<dbReference type="SUPFAM" id="SSF56266">
    <property type="entry name" value="DmpA/ArgJ-like"/>
    <property type="match status" value="1"/>
</dbReference>
<dbReference type="GO" id="GO:0006526">
    <property type="term" value="P:L-arginine biosynthetic process"/>
    <property type="evidence" value="ECO:0007669"/>
    <property type="project" value="UniProtKB-UniRule"/>
</dbReference>
<comment type="subunit">
    <text evidence="3 8">Heterotetramer of two alpha and two beta chains.</text>
</comment>
<feature type="chain" id="PRO_5029062818" description="Arginine biosynthesis bifunctional protein ArgJ beta chain" evidence="8">
    <location>
        <begin position="179"/>
        <end position="383"/>
    </location>
</feature>
<feature type="binding site" evidence="8">
    <location>
        <position position="146"/>
    </location>
    <ligand>
        <name>substrate</name>
    </ligand>
</feature>
<organism evidence="9 10">
    <name type="scientific">Phycicoccus endophyticus</name>
    <dbReference type="NCBI Taxonomy" id="1690220"/>
    <lineage>
        <taxon>Bacteria</taxon>
        <taxon>Bacillati</taxon>
        <taxon>Actinomycetota</taxon>
        <taxon>Actinomycetes</taxon>
        <taxon>Micrococcales</taxon>
        <taxon>Intrasporangiaceae</taxon>
        <taxon>Phycicoccus</taxon>
    </lineage>
</organism>
<dbReference type="PANTHER" id="PTHR23100">
    <property type="entry name" value="ARGININE BIOSYNTHESIS BIFUNCTIONAL PROTEIN ARGJ"/>
    <property type="match status" value="1"/>
</dbReference>
<dbReference type="PANTHER" id="PTHR23100:SF0">
    <property type="entry name" value="ARGININE BIOSYNTHESIS BIFUNCTIONAL PROTEIN ARGJ, MITOCHONDRIAL"/>
    <property type="match status" value="1"/>
</dbReference>
<keyword evidence="8" id="KW-0028">Amino-acid biosynthesis</keyword>
<keyword evidence="10" id="KW-1185">Reference proteome</keyword>
<feature type="active site" description="Nucleophile" evidence="8">
    <location>
        <position position="179"/>
    </location>
</feature>
<keyword evidence="8" id="KW-0511">Multifunctional enzyme</keyword>
<dbReference type="Gene3D" id="3.10.20.340">
    <property type="entry name" value="ArgJ beta chain, C-terminal domain"/>
    <property type="match status" value="1"/>
</dbReference>
<evidence type="ECO:0000313" key="9">
    <source>
        <dbReference type="EMBL" id="QNN50370.1"/>
    </source>
</evidence>
<evidence type="ECO:0000256" key="6">
    <source>
        <dbReference type="ARBA" id="ARBA00022813"/>
    </source>
</evidence>
<dbReference type="NCBIfam" id="NF003802">
    <property type="entry name" value="PRK05388.1"/>
    <property type="match status" value="1"/>
</dbReference>
<sequence length="383" mass="39181">MSVTQPRGFRAAGVVAGLKASGRPDLALVVNDGPDHHAAAVFTTNRVQAAPVTWSRHVVADGRADAVVLNSGGANACTGAPGFQDTHRTAEHTADRLGVAAGDVVVCSTGLIGERLPMEPLLAGVDAAASALAPDGGPDAAEAILTTDTVPKTAQATREGWSAGGMAKGAGMLAPALATMLVVLTTDAVVDPSRLHAALREATRTTLERVDSDGCMSTNDTVVVLASGASGVEVDQDELTGALTEVCADLARQLVADAEGAHHDIAVQVRTAATEEDALEVARSVARNNLLKCAVFGNDPNWGRVLAAVGTTAAAFDPDDLDVAINGVQVCRGGGVGEDRSLVDLGGREVHIDVDLHAGDAEATIWTNDLTHDYVHENSAYST</sequence>
<dbReference type="KEGG" id="pei:H9L10_04910"/>
<evidence type="ECO:0000256" key="2">
    <source>
        <dbReference type="ARBA" id="ARBA00006774"/>
    </source>
</evidence>
<dbReference type="UniPathway" id="UPA00068">
    <property type="reaction ID" value="UER00106"/>
</dbReference>
<evidence type="ECO:0000256" key="3">
    <source>
        <dbReference type="ARBA" id="ARBA00011475"/>
    </source>
</evidence>
<dbReference type="Gene3D" id="3.60.70.12">
    <property type="entry name" value="L-amino peptidase D-ALA esterase/amidase"/>
    <property type="match status" value="1"/>
</dbReference>
<dbReference type="NCBIfam" id="TIGR00120">
    <property type="entry name" value="ArgJ"/>
    <property type="match status" value="1"/>
</dbReference>
<feature type="binding site" evidence="8">
    <location>
        <position position="179"/>
    </location>
    <ligand>
        <name>substrate</name>
    </ligand>
</feature>
<accession>A0A7G9R445</accession>
<dbReference type="GO" id="GO:0005737">
    <property type="term" value="C:cytoplasm"/>
    <property type="evidence" value="ECO:0007669"/>
    <property type="project" value="UniProtKB-SubCell"/>
</dbReference>
<dbReference type="EC" id="2.3.1.35" evidence="8"/>
<feature type="binding site" evidence="8">
    <location>
        <position position="378"/>
    </location>
    <ligand>
        <name>substrate</name>
    </ligand>
</feature>
<dbReference type="InterPro" id="IPR042195">
    <property type="entry name" value="ArgJ_beta_C"/>
</dbReference>
<dbReference type="EC" id="2.3.1.1" evidence="8"/>
<evidence type="ECO:0000256" key="1">
    <source>
        <dbReference type="ARBA" id="ARBA00004496"/>
    </source>
</evidence>
<name>A0A7G9R445_9MICO</name>
<evidence type="ECO:0000256" key="8">
    <source>
        <dbReference type="HAMAP-Rule" id="MF_01106"/>
    </source>
</evidence>
<keyword evidence="7 8" id="KW-0012">Acyltransferase</keyword>
<dbReference type="HAMAP" id="MF_01106">
    <property type="entry name" value="ArgJ"/>
    <property type="match status" value="1"/>
</dbReference>
<protein>
    <recommendedName>
        <fullName evidence="8">Arginine biosynthesis bifunctional protein ArgJ</fullName>
    </recommendedName>
    <domain>
        <recommendedName>
            <fullName evidence="8">Glutamate N-acetyltransferase</fullName>
            <ecNumber evidence="8">2.3.1.35</ecNumber>
        </recommendedName>
        <alternativeName>
            <fullName evidence="8">Ornithine acetyltransferase</fullName>
            <shortName evidence="8">OATase</shortName>
        </alternativeName>
        <alternativeName>
            <fullName evidence="8">Ornithine transacetylase</fullName>
        </alternativeName>
    </domain>
    <domain>
        <recommendedName>
            <fullName evidence="8">Amino-acid acetyltransferase</fullName>
            <ecNumber evidence="8">2.3.1.1</ecNumber>
        </recommendedName>
        <alternativeName>
            <fullName evidence="8">N-acetylglutamate synthase</fullName>
            <shortName evidence="8">AGSase</shortName>
        </alternativeName>
    </domain>
    <component>
        <recommendedName>
            <fullName evidence="8">Arginine biosynthesis bifunctional protein ArgJ alpha chain</fullName>
        </recommendedName>
    </component>
    <component>
        <recommendedName>
            <fullName evidence="8">Arginine biosynthesis bifunctional protein ArgJ beta chain</fullName>
        </recommendedName>
    </component>
</protein>
<dbReference type="CDD" id="cd02152">
    <property type="entry name" value="OAT"/>
    <property type="match status" value="1"/>
</dbReference>
<dbReference type="GO" id="GO:0004042">
    <property type="term" value="F:L-glutamate N-acetyltransferase activity"/>
    <property type="evidence" value="ECO:0007669"/>
    <property type="project" value="UniProtKB-UniRule"/>
</dbReference>
<evidence type="ECO:0000256" key="5">
    <source>
        <dbReference type="ARBA" id="ARBA00022679"/>
    </source>
</evidence>
<feature type="site" description="Involved in the stabilization of negative charge on the oxyanion by the formation of the oxyanion hole" evidence="8">
    <location>
        <position position="109"/>
    </location>
</feature>
<comment type="similarity">
    <text evidence="2 8">Belongs to the ArgJ family.</text>
</comment>
<comment type="subcellular location">
    <subcellularLocation>
        <location evidence="1 8">Cytoplasm</location>
    </subcellularLocation>
</comment>
<comment type="pathway">
    <text evidence="8">Amino-acid biosynthesis; L-arginine biosynthesis; N(2)-acetyl-L-ornithine from L-glutamate: step 1/4.</text>
</comment>
<evidence type="ECO:0000256" key="7">
    <source>
        <dbReference type="ARBA" id="ARBA00023315"/>
    </source>
</evidence>
<reference evidence="9 10" key="1">
    <citation type="submission" date="2020-08" db="EMBL/GenBank/DDBJ databases">
        <title>Genome sequence of Phycicoccus endophyticus JCM 31784T.</title>
        <authorList>
            <person name="Hyun D.-W."/>
            <person name="Bae J.-W."/>
        </authorList>
    </citation>
    <scope>NUCLEOTIDE SEQUENCE [LARGE SCALE GENOMIC DNA]</scope>
    <source>
        <strain evidence="9 10">JCM 31784</strain>
    </source>
</reference>
<dbReference type="AlphaFoldDB" id="A0A7G9R445"/>
<comment type="function">
    <text evidence="8">Catalyzes two activities which are involved in the cyclic version of arginine biosynthesis: the synthesis of N-acetylglutamate from glutamate and acetyl-CoA as the acetyl donor, and of ornithine by transacetylation between N(2)-acetylornithine and glutamate.</text>
</comment>
<feature type="binding site" evidence="8">
    <location>
        <position position="383"/>
    </location>
    <ligand>
        <name>substrate</name>
    </ligand>
</feature>
<keyword evidence="6 8" id="KW-0068">Autocatalytic cleavage</keyword>
<dbReference type="FunFam" id="3.10.20.340:FF:000003">
    <property type="entry name" value="Arginine biosynthesis bifunctional protein ArgJ"/>
    <property type="match status" value="1"/>
</dbReference>